<dbReference type="Pfam" id="PF19488">
    <property type="entry name" value="DUF6024"/>
    <property type="match status" value="1"/>
</dbReference>
<accession>A0A0A3Z7X7</accession>
<dbReference type="eggNOG" id="ENOG502Z9HR">
    <property type="taxonomic scope" value="Bacteria"/>
</dbReference>
<dbReference type="InterPro" id="IPR046066">
    <property type="entry name" value="DUF6024"/>
</dbReference>
<dbReference type="SUPFAM" id="SSF53383">
    <property type="entry name" value="PLP-dependent transferases"/>
    <property type="match status" value="1"/>
</dbReference>
<gene>
    <name evidence="1" type="ORF">NG99_06155</name>
</gene>
<dbReference type="Proteomes" id="UP000030351">
    <property type="component" value="Unassembled WGS sequence"/>
</dbReference>
<dbReference type="InterPro" id="IPR015424">
    <property type="entry name" value="PyrdxlP-dep_Trfase"/>
</dbReference>
<organism evidence="1 2">
    <name type="scientific">Erwinia typographi</name>
    <dbReference type="NCBI Taxonomy" id="371042"/>
    <lineage>
        <taxon>Bacteria</taxon>
        <taxon>Pseudomonadati</taxon>
        <taxon>Pseudomonadota</taxon>
        <taxon>Gammaproteobacteria</taxon>
        <taxon>Enterobacterales</taxon>
        <taxon>Erwiniaceae</taxon>
        <taxon>Erwinia</taxon>
    </lineage>
</organism>
<dbReference type="STRING" id="371042.NG99_06155"/>
<dbReference type="AlphaFoldDB" id="A0A0A3Z7X7"/>
<proteinExistence type="predicted"/>
<sequence>MDASSLSPQLQSLHGDQFFKRARMYRDELREEISRVYKLQEYDIFFVQSVRVGLVILSHLFHKQETTLCLAKHAHYQPVSELFHHPASQFSGPGNVPIITHVNPYTGAINSLSDCKGKGVVDASHSFATNLHSDLVEHSSIFVAPLHKHASLAVGLAMIALRPEHFSTLMRSELRLFEESTASSRPLEEALSNIRSASWQPYNVAQVMKVQMKDVAGMDFNSISQPNLPFSCFNVPPLSEALERQVKAAGASYFPHSKTIRLSCWARGDGKKPVDMTAQVERNLAQLWEQQ</sequence>
<dbReference type="RefSeq" id="WP_034889593.1">
    <property type="nucleotide sequence ID" value="NZ_JRUQ01000022.1"/>
</dbReference>
<evidence type="ECO:0000313" key="2">
    <source>
        <dbReference type="Proteomes" id="UP000030351"/>
    </source>
</evidence>
<dbReference type="OrthoDB" id="5822449at2"/>
<comment type="caution">
    <text evidence="1">The sequence shown here is derived from an EMBL/GenBank/DDBJ whole genome shotgun (WGS) entry which is preliminary data.</text>
</comment>
<protein>
    <submittedName>
        <fullName evidence="1">Uncharacterized protein</fullName>
    </submittedName>
</protein>
<reference evidence="1 2" key="1">
    <citation type="submission" date="2014-10" db="EMBL/GenBank/DDBJ databases">
        <title>Genome sequence of Erwinia typographi M043b.</title>
        <authorList>
            <person name="Chan K.-G."/>
            <person name="Tan W.-S."/>
        </authorList>
    </citation>
    <scope>NUCLEOTIDE SEQUENCE [LARGE SCALE GENOMIC DNA]</scope>
    <source>
        <strain evidence="1 2">M043b</strain>
    </source>
</reference>
<name>A0A0A3Z7X7_9GAMM</name>
<keyword evidence="2" id="KW-1185">Reference proteome</keyword>
<dbReference type="EMBL" id="JRUQ01000022">
    <property type="protein sequence ID" value="KGT94945.1"/>
    <property type="molecule type" value="Genomic_DNA"/>
</dbReference>
<evidence type="ECO:0000313" key="1">
    <source>
        <dbReference type="EMBL" id="KGT94945.1"/>
    </source>
</evidence>